<evidence type="ECO:0000313" key="2">
    <source>
        <dbReference type="Proteomes" id="UP000814033"/>
    </source>
</evidence>
<keyword evidence="2" id="KW-1185">Reference proteome</keyword>
<gene>
    <name evidence="1" type="ORF">FA95DRAFT_1162122</name>
</gene>
<name>A0ACB8S9H4_9AGAM</name>
<dbReference type="Proteomes" id="UP000814033">
    <property type="component" value="Unassembled WGS sequence"/>
</dbReference>
<protein>
    <submittedName>
        <fullName evidence="1">Uncharacterized protein</fullName>
    </submittedName>
</protein>
<reference evidence="1" key="2">
    <citation type="journal article" date="2022" name="New Phytol.">
        <title>Evolutionary transition to the ectomycorrhizal habit in the genomes of a hyperdiverse lineage of mushroom-forming fungi.</title>
        <authorList>
            <person name="Looney B."/>
            <person name="Miyauchi S."/>
            <person name="Morin E."/>
            <person name="Drula E."/>
            <person name="Courty P.E."/>
            <person name="Kohler A."/>
            <person name="Kuo A."/>
            <person name="LaButti K."/>
            <person name="Pangilinan J."/>
            <person name="Lipzen A."/>
            <person name="Riley R."/>
            <person name="Andreopoulos W."/>
            <person name="He G."/>
            <person name="Johnson J."/>
            <person name="Nolan M."/>
            <person name="Tritt A."/>
            <person name="Barry K.W."/>
            <person name="Grigoriev I.V."/>
            <person name="Nagy L.G."/>
            <person name="Hibbett D."/>
            <person name="Henrissat B."/>
            <person name="Matheny P.B."/>
            <person name="Labbe J."/>
            <person name="Martin F.M."/>
        </authorList>
    </citation>
    <scope>NUCLEOTIDE SEQUENCE</scope>
    <source>
        <strain evidence="1">FP105234-sp</strain>
    </source>
</reference>
<reference evidence="1" key="1">
    <citation type="submission" date="2021-02" db="EMBL/GenBank/DDBJ databases">
        <authorList>
            <consortium name="DOE Joint Genome Institute"/>
            <person name="Ahrendt S."/>
            <person name="Looney B.P."/>
            <person name="Miyauchi S."/>
            <person name="Morin E."/>
            <person name="Drula E."/>
            <person name="Courty P.E."/>
            <person name="Chicoki N."/>
            <person name="Fauchery L."/>
            <person name="Kohler A."/>
            <person name="Kuo A."/>
            <person name="Labutti K."/>
            <person name="Pangilinan J."/>
            <person name="Lipzen A."/>
            <person name="Riley R."/>
            <person name="Andreopoulos W."/>
            <person name="He G."/>
            <person name="Johnson J."/>
            <person name="Barry K.W."/>
            <person name="Grigoriev I.V."/>
            <person name="Nagy L."/>
            <person name="Hibbett D."/>
            <person name="Henrissat B."/>
            <person name="Matheny P.B."/>
            <person name="Labbe J."/>
            <person name="Martin F."/>
        </authorList>
    </citation>
    <scope>NUCLEOTIDE SEQUENCE</scope>
    <source>
        <strain evidence="1">FP105234-sp</strain>
    </source>
</reference>
<comment type="caution">
    <text evidence="1">The sequence shown here is derived from an EMBL/GenBank/DDBJ whole genome shotgun (WGS) entry which is preliminary data.</text>
</comment>
<sequence length="228" mass="24832">MMAVDHGRSCCSLVAGMHKAITPNMIQRQPQPITNFVAISVSHDDLNCWLVQRSLLLSAILRNSIERGASPSRRINSSVDRRIFSIIPRARLASVRADGLKMTANSTLSQLVWALASLGGRPVSFVAVSAWSLHSLFCSCARRPRAAHALGALLARVHAAPQISGLYCDNTTTPGYFTTAHARILPLRGARSMSTPFYSKSSDLLSPRRRTLPHPICYTNTSRSAQGP</sequence>
<proteinExistence type="predicted"/>
<organism evidence="1 2">
    <name type="scientific">Auriscalpium vulgare</name>
    <dbReference type="NCBI Taxonomy" id="40419"/>
    <lineage>
        <taxon>Eukaryota</taxon>
        <taxon>Fungi</taxon>
        <taxon>Dikarya</taxon>
        <taxon>Basidiomycota</taxon>
        <taxon>Agaricomycotina</taxon>
        <taxon>Agaricomycetes</taxon>
        <taxon>Russulales</taxon>
        <taxon>Auriscalpiaceae</taxon>
        <taxon>Auriscalpium</taxon>
    </lineage>
</organism>
<accession>A0ACB8S9H4</accession>
<evidence type="ECO:0000313" key="1">
    <source>
        <dbReference type="EMBL" id="KAI0052776.1"/>
    </source>
</evidence>
<dbReference type="EMBL" id="MU275843">
    <property type="protein sequence ID" value="KAI0052776.1"/>
    <property type="molecule type" value="Genomic_DNA"/>
</dbReference>